<organism evidence="2 3">
    <name type="scientific">Moniliophthora roreri (strain MCA 2997)</name>
    <name type="common">Cocoa frosty pod rot fungus</name>
    <name type="synonym">Crinipellis roreri</name>
    <dbReference type="NCBI Taxonomy" id="1381753"/>
    <lineage>
        <taxon>Eukaryota</taxon>
        <taxon>Fungi</taxon>
        <taxon>Dikarya</taxon>
        <taxon>Basidiomycota</taxon>
        <taxon>Agaricomycotina</taxon>
        <taxon>Agaricomycetes</taxon>
        <taxon>Agaricomycetidae</taxon>
        <taxon>Agaricales</taxon>
        <taxon>Marasmiineae</taxon>
        <taxon>Marasmiaceae</taxon>
        <taxon>Moniliophthora</taxon>
    </lineage>
</organism>
<gene>
    <name evidence="2" type="ORF">Moror_13372</name>
</gene>
<keyword evidence="1" id="KW-0812">Transmembrane</keyword>
<evidence type="ECO:0000256" key="1">
    <source>
        <dbReference type="SAM" id="Phobius"/>
    </source>
</evidence>
<proteinExistence type="predicted"/>
<feature type="non-terminal residue" evidence="2">
    <location>
        <position position="1"/>
    </location>
</feature>
<dbReference type="AlphaFoldDB" id="V2WKL0"/>
<protein>
    <submittedName>
        <fullName evidence="2">Uncharacterized protein</fullName>
    </submittedName>
</protein>
<evidence type="ECO:0000313" key="2">
    <source>
        <dbReference type="EMBL" id="ESK81086.1"/>
    </source>
</evidence>
<dbReference type="KEGG" id="mrr:Moror_13372"/>
<comment type="caution">
    <text evidence="2">The sequence shown here is derived from an EMBL/GenBank/DDBJ whole genome shotgun (WGS) entry which is preliminary data.</text>
</comment>
<name>V2WKL0_MONRO</name>
<accession>V2WKL0</accession>
<sequence>HHQILPLRRIIIRPVAPSGLIIIILYTVASTHAPRLWPCWLKSDYGNCPTASFEPEPSRQLMSRLPP</sequence>
<reference evidence="2 3" key="1">
    <citation type="journal article" date="2014" name="BMC Genomics">
        <title>Genome and secretome analysis of the hemibiotrophic fungal pathogen, Moniliophthora roreri, which causes frosty pod rot disease of cacao: mechanisms of the biotrophic and necrotrophic phases.</title>
        <authorList>
            <person name="Meinhardt L.W."/>
            <person name="Costa G.G.L."/>
            <person name="Thomazella D.P.T."/>
            <person name="Teixeira P.J.P.L."/>
            <person name="Carazzolle M.F."/>
            <person name="Schuster S.C."/>
            <person name="Carlson J.E."/>
            <person name="Guiltinan M.J."/>
            <person name="Mieczkowski P."/>
            <person name="Farmer A."/>
            <person name="Ramaraj T."/>
            <person name="Crozier J."/>
            <person name="Davis R.E."/>
            <person name="Shao J."/>
            <person name="Melnick R.L."/>
            <person name="Pereira G.A.G."/>
            <person name="Bailey B.A."/>
        </authorList>
    </citation>
    <scope>NUCLEOTIDE SEQUENCE [LARGE SCALE GENOMIC DNA]</scope>
    <source>
        <strain evidence="2 3">MCA 2997</strain>
    </source>
</reference>
<evidence type="ECO:0000313" key="3">
    <source>
        <dbReference type="Proteomes" id="UP000017559"/>
    </source>
</evidence>
<keyword evidence="1" id="KW-1133">Transmembrane helix</keyword>
<dbReference type="Proteomes" id="UP000017559">
    <property type="component" value="Unassembled WGS sequence"/>
</dbReference>
<keyword evidence="1" id="KW-0472">Membrane</keyword>
<feature type="transmembrane region" description="Helical" evidence="1">
    <location>
        <begin position="12"/>
        <end position="29"/>
    </location>
</feature>
<dbReference type="HOGENOM" id="CLU_2819535_0_0_1"/>
<dbReference type="EMBL" id="AWSO01002712">
    <property type="protein sequence ID" value="ESK81086.1"/>
    <property type="molecule type" value="Genomic_DNA"/>
</dbReference>
<keyword evidence="3" id="KW-1185">Reference proteome</keyword>